<dbReference type="EMBL" id="CP121195">
    <property type="protein sequence ID" value="XBH12329.1"/>
    <property type="molecule type" value="Genomic_DNA"/>
</dbReference>
<dbReference type="PANTHER" id="PTHR30069:SF29">
    <property type="entry name" value="HEMOGLOBIN AND HEMOGLOBIN-HAPTOGLOBIN-BINDING PROTEIN 1-RELATED"/>
    <property type="match status" value="1"/>
</dbReference>
<dbReference type="PANTHER" id="PTHR30069">
    <property type="entry name" value="TONB-DEPENDENT OUTER MEMBRANE RECEPTOR"/>
    <property type="match status" value="1"/>
</dbReference>
<evidence type="ECO:0000256" key="8">
    <source>
        <dbReference type="SAM" id="SignalP"/>
    </source>
</evidence>
<dbReference type="Pfam" id="PF25183">
    <property type="entry name" value="OMP_b-brl_4"/>
    <property type="match status" value="1"/>
</dbReference>
<evidence type="ECO:0000313" key="10">
    <source>
        <dbReference type="EMBL" id="XBH09125.1"/>
    </source>
</evidence>
<dbReference type="InterPro" id="IPR039426">
    <property type="entry name" value="TonB-dep_rcpt-like"/>
</dbReference>
<dbReference type="GO" id="GO:0009279">
    <property type="term" value="C:cell outer membrane"/>
    <property type="evidence" value="ECO:0007669"/>
    <property type="project" value="UniProtKB-SubCell"/>
</dbReference>
<dbReference type="SUPFAM" id="SSF49452">
    <property type="entry name" value="Starch-binding domain-like"/>
    <property type="match status" value="1"/>
</dbReference>
<feature type="chain" id="PRO_5043288784" evidence="8">
    <location>
        <begin position="20"/>
        <end position="1161"/>
    </location>
</feature>
<keyword evidence="4" id="KW-0812">Transmembrane</keyword>
<keyword evidence="3" id="KW-1134">Transmembrane beta strand</keyword>
<evidence type="ECO:0000256" key="5">
    <source>
        <dbReference type="ARBA" id="ARBA00022729"/>
    </source>
</evidence>
<dbReference type="InterPro" id="IPR036942">
    <property type="entry name" value="Beta-barrel_TonB_sf"/>
</dbReference>
<evidence type="ECO:0000256" key="1">
    <source>
        <dbReference type="ARBA" id="ARBA00004571"/>
    </source>
</evidence>
<proteinExistence type="predicted"/>
<dbReference type="EMBL" id="CP121194">
    <property type="protein sequence ID" value="XBH09125.1"/>
    <property type="molecule type" value="Genomic_DNA"/>
</dbReference>
<keyword evidence="2" id="KW-0813">Transport</keyword>
<evidence type="ECO:0000256" key="7">
    <source>
        <dbReference type="ARBA" id="ARBA00023237"/>
    </source>
</evidence>
<evidence type="ECO:0000256" key="6">
    <source>
        <dbReference type="ARBA" id="ARBA00023136"/>
    </source>
</evidence>
<accession>A0AAU7CW10</accession>
<dbReference type="AlphaFoldDB" id="A0AAU7D3T6"/>
<keyword evidence="11" id="KW-0675">Receptor</keyword>
<comment type="subcellular location">
    <subcellularLocation>
        <location evidence="1">Cell outer membrane</location>
        <topology evidence="1">Multi-pass membrane protein</topology>
    </subcellularLocation>
</comment>
<feature type="domain" description="TonB-dependent transporter Oar-like beta-barrel" evidence="9">
    <location>
        <begin position="241"/>
        <end position="1154"/>
    </location>
</feature>
<name>A0AAU7D3T6_9BACT</name>
<dbReference type="Pfam" id="PF13620">
    <property type="entry name" value="CarboxypepD_reg"/>
    <property type="match status" value="1"/>
</dbReference>
<sequence>MKCLGILLSCILLGAPLFGQTTNGSIRGTVTDPSGALLVRANVTARNLDTGLVVTTSTTGAGLYSIPNLPPGRYSVTVAAPDLKKYVREGVTVQTGSTVPLDIQMQLGAVTENVVVNANASQLETVTSDIGATVEKTLIENLPLEVSGTIRNPVQFITLIPGFVGSVGNNPGDNSTDDFKVNGGQENSTDVLVDGVSISLVSPNTQWNKGVSTEAVQEFKVLQSNFSPEYGESGDGIVSLTLKSGTNDFHGSVYDFLRNRALDANSWTNDTAGLHKSVNTQNDFGATIGGPVRLPHIYNGRDKTFFFFDYEGFRFRTGGTSLLSVPNEAFRKGDLSALLPAVQLYDPTTHAAIPGDILTNDPNFKPSAVMSKVFALLPPTNGSLTNNVVNTSISTTTADLYDVKIDQVISSKQRISGGLDWDDTDTGGVSNLGPIFGSHTPQVTRYARVSDDYIFSDSVVNHLLFGFSRRFRTEASNTLGQDYPAKIGLTGVSPVTFPCIKFVGTPYESLLNNCGDSQFADNVYQVNESVTWAKGKHVFKFGGENRNLQFNVRRLTQASGEFDFMSAETSAPNGTGGNPVASALFGLSNTSILNYGAYSGIRYKNFSFYGQDSYKLTPKLVVNYGLRYDVDIPASEAFDRFSAVDPTLPNPGAGNILGAYTYFGSGTGRNGRKRPQDIYTKAIGPRLGFAYSINDKTVLRGGYGIFYEPLKEGSYADQDSLGFFNRQTITPTNGGPTQIDNGVTRVFPNSGPFTPDGQNGSNGVIMVPANTGRPSDVQSWNLDVQRQITANLLVSVAYVGTKGTHLVALNVIPNQVNPSYLALGSDLTMNVTCLSNGTCPRAIAAGIKLPYPTFTGLINQAIRPFPQYGDFNQEDNSFSPDRTGNSTYHAMQLGLDKRIAQGLSFLVSYTVSKNITDADSSGPGVSGFTGTNEFIGQNSYDRKAEKAVSELDTPQSLVASLFYELPVGHGKTYMNKGGPVNTVVGGWFFSTVASYHSGTPTEVYGPCGGTAGDVLFAGCHFTGAARVNVIPGVQETNKSSFHPFSTSFWNAAAFSVPAPLTFGNEPRSLASARFYAPKNEDFTLGKKTLLFEDKLTVDFRAEFFDIFNRHIYLPSVGGPNLATPFVPVGGPGCPGPFACGFGAVTNASGPRTIQFGLNISY</sequence>
<reference evidence="11" key="1">
    <citation type="submission" date="2023-03" db="EMBL/GenBank/DDBJ databases">
        <title>Edaphobacter sp.</title>
        <authorList>
            <person name="Huber K.J."/>
            <person name="Papendorf J."/>
            <person name="Pilke C."/>
            <person name="Bunk B."/>
            <person name="Sproeer C."/>
            <person name="Pester M."/>
        </authorList>
    </citation>
    <scope>NUCLEOTIDE SEQUENCE</scope>
    <source>
        <strain evidence="10">DSM 109919</strain>
        <strain evidence="11">DSM 109920</strain>
    </source>
</reference>
<keyword evidence="5 8" id="KW-0732">Signal</keyword>
<organism evidence="11">
    <name type="scientific">Edaphobacter paludis</name>
    <dbReference type="NCBI Taxonomy" id="3035702"/>
    <lineage>
        <taxon>Bacteria</taxon>
        <taxon>Pseudomonadati</taxon>
        <taxon>Acidobacteriota</taxon>
        <taxon>Terriglobia</taxon>
        <taxon>Terriglobales</taxon>
        <taxon>Acidobacteriaceae</taxon>
        <taxon>Edaphobacter</taxon>
    </lineage>
</organism>
<evidence type="ECO:0000256" key="3">
    <source>
        <dbReference type="ARBA" id="ARBA00022452"/>
    </source>
</evidence>
<keyword evidence="6" id="KW-0472">Membrane</keyword>
<keyword evidence="7" id="KW-0998">Cell outer membrane</keyword>
<dbReference type="GO" id="GO:0015344">
    <property type="term" value="F:siderophore uptake transmembrane transporter activity"/>
    <property type="evidence" value="ECO:0007669"/>
    <property type="project" value="TreeGrafter"/>
</dbReference>
<dbReference type="Gene3D" id="2.40.170.20">
    <property type="entry name" value="TonB-dependent receptor, beta-barrel domain"/>
    <property type="match status" value="1"/>
</dbReference>
<evidence type="ECO:0000313" key="11">
    <source>
        <dbReference type="EMBL" id="XBH12329.1"/>
    </source>
</evidence>
<feature type="signal peptide" evidence="8">
    <location>
        <begin position="1"/>
        <end position="19"/>
    </location>
</feature>
<dbReference type="SUPFAM" id="SSF56935">
    <property type="entry name" value="Porins"/>
    <property type="match status" value="1"/>
</dbReference>
<gene>
    <name evidence="10" type="ORF">P4G45_11585</name>
    <name evidence="11" type="ORF">P8936_11530</name>
</gene>
<protein>
    <submittedName>
        <fullName evidence="11">TonB-dependent receptor</fullName>
    </submittedName>
</protein>
<dbReference type="Gene3D" id="2.60.40.1120">
    <property type="entry name" value="Carboxypeptidase-like, regulatory domain"/>
    <property type="match status" value="1"/>
</dbReference>
<evidence type="ECO:0000256" key="4">
    <source>
        <dbReference type="ARBA" id="ARBA00022692"/>
    </source>
</evidence>
<dbReference type="GO" id="GO:0044718">
    <property type="term" value="P:siderophore transmembrane transport"/>
    <property type="evidence" value="ECO:0007669"/>
    <property type="project" value="TreeGrafter"/>
</dbReference>
<dbReference type="GO" id="GO:0030246">
    <property type="term" value="F:carbohydrate binding"/>
    <property type="evidence" value="ECO:0007669"/>
    <property type="project" value="InterPro"/>
</dbReference>
<evidence type="ECO:0000259" key="9">
    <source>
        <dbReference type="Pfam" id="PF25183"/>
    </source>
</evidence>
<dbReference type="InterPro" id="IPR057601">
    <property type="entry name" value="Oar-like_b-barrel"/>
</dbReference>
<accession>A0AAU7D3T6</accession>
<dbReference type="KEGG" id="epl:P4G45_11585"/>
<evidence type="ECO:0000256" key="2">
    <source>
        <dbReference type="ARBA" id="ARBA00022448"/>
    </source>
</evidence>
<dbReference type="InterPro" id="IPR013784">
    <property type="entry name" value="Carb-bd-like_fold"/>
</dbReference>